<name>A0A016VQ41_9BILA</name>
<dbReference type="Proteomes" id="UP000024635">
    <property type="component" value="Unassembled WGS sequence"/>
</dbReference>
<accession>A0A016VQ41</accession>
<reference evidence="2" key="1">
    <citation type="journal article" date="2015" name="Nat. Genet.">
        <title>The genome and transcriptome of the zoonotic hookworm Ancylostoma ceylanicum identify infection-specific gene families.</title>
        <authorList>
            <person name="Schwarz E.M."/>
            <person name="Hu Y."/>
            <person name="Antoshechkin I."/>
            <person name="Miller M.M."/>
            <person name="Sternberg P.W."/>
            <person name="Aroian R.V."/>
        </authorList>
    </citation>
    <scope>NUCLEOTIDE SEQUENCE</scope>
    <source>
        <strain evidence="2">HY135</strain>
    </source>
</reference>
<protein>
    <submittedName>
        <fullName evidence="1">Uncharacterized protein</fullName>
    </submittedName>
</protein>
<evidence type="ECO:0000313" key="2">
    <source>
        <dbReference type="Proteomes" id="UP000024635"/>
    </source>
</evidence>
<comment type="caution">
    <text evidence="1">The sequence shown here is derived from an EMBL/GenBank/DDBJ whole genome shotgun (WGS) entry which is preliminary data.</text>
</comment>
<dbReference type="EMBL" id="JARK01001342">
    <property type="protein sequence ID" value="EYC29147.1"/>
    <property type="molecule type" value="Genomic_DNA"/>
</dbReference>
<dbReference type="AlphaFoldDB" id="A0A016VQ41"/>
<organism evidence="1 2">
    <name type="scientific">Ancylostoma ceylanicum</name>
    <dbReference type="NCBI Taxonomy" id="53326"/>
    <lineage>
        <taxon>Eukaryota</taxon>
        <taxon>Metazoa</taxon>
        <taxon>Ecdysozoa</taxon>
        <taxon>Nematoda</taxon>
        <taxon>Chromadorea</taxon>
        <taxon>Rhabditida</taxon>
        <taxon>Rhabditina</taxon>
        <taxon>Rhabditomorpha</taxon>
        <taxon>Strongyloidea</taxon>
        <taxon>Ancylostomatidae</taxon>
        <taxon>Ancylostomatinae</taxon>
        <taxon>Ancylostoma</taxon>
    </lineage>
</organism>
<gene>
    <name evidence="1" type="primary">Acey_s0006.g2811</name>
    <name evidence="1" type="ORF">Y032_0006g2811</name>
</gene>
<sequence>MNMTTILGDGIDLLILSIFFHFRSGTGKDVSTGDLQCAEHESDNRFGLNYRFIDFIDFFHLRSGTGENMVINNIILLSTSEQNFVYPYRHIVPVSPGHKIPATTYIVKSHATSGF</sequence>
<evidence type="ECO:0000313" key="1">
    <source>
        <dbReference type="EMBL" id="EYC29147.1"/>
    </source>
</evidence>
<proteinExistence type="predicted"/>
<keyword evidence="2" id="KW-1185">Reference proteome</keyword>